<evidence type="ECO:0000256" key="1">
    <source>
        <dbReference type="SAM" id="Phobius"/>
    </source>
</evidence>
<sequence length="644" mass="70317">MGDNPSRPGRFRPMSHLGKVQIAVLAFLFVVCLGCLTFLAFLWGADENNTVWRSIVLAGWMARSITITSLVLRWATAAQAAACTSMLAAILLQKGAVPLPAAAAVSIIKFNNTGPWSLLRNMKAKWHRGSISVGLLTALLTLTTLSLQFTSTVLLSQVGIASLPVATSIPQTHYGIETDGDTYYAMPSTAPSLLDITPARYPTFAEWTPNATHSHTASQHGVIPPSRSSSIVDTGTVLRAFLPINDDEKRSRVVEYHGFATVVDTRVVCMRPKLSNVVFDTGSGYRVTGLANIEQKPLGFVKQESDMGSKNFSLSFDCNFAASAGGNYSKPDWALALCRGRYQNSDQGIYSFMQSSHKKQLGNSYVIVNATLLDAMGDFDDSSLWEPITRSDSAQKMEVNATRTTPILPEPSLPWDASTATWNTNSVLQQLGGVTPEIPTTDRGVFDLAPRSWQWRKQPSDLDLTGDAMETTEGLHMVGSDPLYQGMMNSAQYSIFGDVAMSTNNPALALQAFFTRLCSICYYDRITMFDAVGPSLQVSLTQVTRPLGWTAFIIVAAVTVLHLVLVLSVILIFRRAGNLSRIQNAWASVSQLLGPVTEDWIRDADTVDDKTVKAWLEGRGLNKTLVGVEHVQGRVHLVEKEKIL</sequence>
<dbReference type="EMBL" id="JAADJG010000366">
    <property type="protein sequence ID" value="KAF4447978.1"/>
    <property type="molecule type" value="Genomic_DNA"/>
</dbReference>
<dbReference type="Proteomes" id="UP000605986">
    <property type="component" value="Unassembled WGS sequence"/>
</dbReference>
<evidence type="ECO:0000313" key="3">
    <source>
        <dbReference type="Proteomes" id="UP000605986"/>
    </source>
</evidence>
<keyword evidence="1" id="KW-0472">Membrane</keyword>
<keyword evidence="1" id="KW-0812">Transmembrane</keyword>
<keyword evidence="3" id="KW-1185">Reference proteome</keyword>
<feature type="transmembrane region" description="Helical" evidence="1">
    <location>
        <begin position="87"/>
        <end position="108"/>
    </location>
</feature>
<comment type="caution">
    <text evidence="2">The sequence shown here is derived from an EMBL/GenBank/DDBJ whole genome shotgun (WGS) entry which is preliminary data.</text>
</comment>
<reference evidence="2" key="1">
    <citation type="submission" date="2020-01" db="EMBL/GenBank/DDBJ databases">
        <title>Identification and distribution of gene clusters putatively required for synthesis of sphingolipid metabolism inhibitors in phylogenetically diverse species of the filamentous fungus Fusarium.</title>
        <authorList>
            <person name="Kim H.-S."/>
            <person name="Busman M."/>
            <person name="Brown D.W."/>
            <person name="Divon H."/>
            <person name="Uhlig S."/>
            <person name="Proctor R.H."/>
        </authorList>
    </citation>
    <scope>NUCLEOTIDE SEQUENCE</scope>
    <source>
        <strain evidence="2">NRRL 53441</strain>
    </source>
</reference>
<feature type="transmembrane region" description="Helical" evidence="1">
    <location>
        <begin position="547"/>
        <end position="573"/>
    </location>
</feature>
<accession>A0A8H4NWF5</accession>
<keyword evidence="1" id="KW-1133">Transmembrane helix</keyword>
<organism evidence="2 3">
    <name type="scientific">Fusarium austroafricanum</name>
    <dbReference type="NCBI Taxonomy" id="2364996"/>
    <lineage>
        <taxon>Eukaryota</taxon>
        <taxon>Fungi</taxon>
        <taxon>Dikarya</taxon>
        <taxon>Ascomycota</taxon>
        <taxon>Pezizomycotina</taxon>
        <taxon>Sordariomycetes</taxon>
        <taxon>Hypocreomycetidae</taxon>
        <taxon>Hypocreales</taxon>
        <taxon>Nectriaceae</taxon>
        <taxon>Fusarium</taxon>
        <taxon>Fusarium concolor species complex</taxon>
    </lineage>
</organism>
<feature type="transmembrane region" description="Helical" evidence="1">
    <location>
        <begin position="129"/>
        <end position="149"/>
    </location>
</feature>
<proteinExistence type="predicted"/>
<dbReference type="AlphaFoldDB" id="A0A8H4NWF5"/>
<feature type="transmembrane region" description="Helical" evidence="1">
    <location>
        <begin position="20"/>
        <end position="43"/>
    </location>
</feature>
<gene>
    <name evidence="2" type="ORF">F53441_8569</name>
</gene>
<feature type="transmembrane region" description="Helical" evidence="1">
    <location>
        <begin position="55"/>
        <end position="75"/>
    </location>
</feature>
<protein>
    <submittedName>
        <fullName evidence="2">Uncharacterized protein</fullName>
    </submittedName>
</protein>
<evidence type="ECO:0000313" key="2">
    <source>
        <dbReference type="EMBL" id="KAF4447978.1"/>
    </source>
</evidence>
<dbReference type="OrthoDB" id="5428040at2759"/>
<name>A0A8H4NWF5_9HYPO</name>